<accession>A0A1S4C2J0</accession>
<dbReference type="OrthoDB" id="10271572at2759"/>
<reference evidence="1" key="1">
    <citation type="submission" date="2025-08" db="UniProtKB">
        <authorList>
            <consortium name="RefSeq"/>
        </authorList>
    </citation>
    <scope>IDENTIFICATION</scope>
</reference>
<evidence type="ECO:0000313" key="1">
    <source>
        <dbReference type="RefSeq" id="XP_016495345.1"/>
    </source>
</evidence>
<organism evidence="1">
    <name type="scientific">Nicotiana tabacum</name>
    <name type="common">Common tobacco</name>
    <dbReference type="NCBI Taxonomy" id="4097"/>
    <lineage>
        <taxon>Eukaryota</taxon>
        <taxon>Viridiplantae</taxon>
        <taxon>Streptophyta</taxon>
        <taxon>Embryophyta</taxon>
        <taxon>Tracheophyta</taxon>
        <taxon>Spermatophyta</taxon>
        <taxon>Magnoliopsida</taxon>
        <taxon>eudicotyledons</taxon>
        <taxon>Gunneridae</taxon>
        <taxon>Pentapetalae</taxon>
        <taxon>asterids</taxon>
        <taxon>lamiids</taxon>
        <taxon>Solanales</taxon>
        <taxon>Solanaceae</taxon>
        <taxon>Nicotianoideae</taxon>
        <taxon>Nicotianeae</taxon>
        <taxon>Nicotiana</taxon>
    </lineage>
</organism>
<dbReference type="PaxDb" id="4097-A0A1S4C2J0"/>
<protein>
    <submittedName>
        <fullName evidence="1">Uncharacterized protein</fullName>
    </submittedName>
</protein>
<dbReference type="AlphaFoldDB" id="A0A1S4C2J0"/>
<dbReference type="RefSeq" id="XP_016495345.1">
    <property type="nucleotide sequence ID" value="XM_016639859.1"/>
</dbReference>
<name>A0A1S4C2J0_TOBAC</name>
<gene>
    <name evidence="1" type="primary">LOC107814444</name>
</gene>
<proteinExistence type="predicted"/>
<dbReference type="KEGG" id="nta:107814444"/>
<sequence>MNTASPREVYPKPTPSTFTFYICLEGSEGSSKLRLREDNSAEIRKRQRVESLSTERTLPQTIDDVLSNDTNLQLKATRQIREWLSIGVTKTAFADFIQFPYYLGPGYCTCHLELLELGFTFSQSLLVYQRKTKHG</sequence>